<comment type="subcellular location">
    <subcellularLocation>
        <location evidence="1">Cell envelope</location>
    </subcellularLocation>
</comment>
<dbReference type="Pfam" id="PF08534">
    <property type="entry name" value="Redoxin"/>
    <property type="match status" value="1"/>
</dbReference>
<dbReference type="InterPro" id="IPR017937">
    <property type="entry name" value="Thioredoxin_CS"/>
</dbReference>
<dbReference type="Gene3D" id="3.40.30.10">
    <property type="entry name" value="Glutaredoxin"/>
    <property type="match status" value="1"/>
</dbReference>
<feature type="region of interest" description="Disordered" evidence="4">
    <location>
        <begin position="21"/>
        <end position="40"/>
    </location>
</feature>
<dbReference type="InterPro" id="IPR036249">
    <property type="entry name" value="Thioredoxin-like_sf"/>
</dbReference>
<keyword evidence="2" id="KW-0201">Cytochrome c-type biogenesis</keyword>
<proteinExistence type="predicted"/>
<dbReference type="InterPro" id="IPR050553">
    <property type="entry name" value="Thioredoxin_ResA/DsbE_sf"/>
</dbReference>
<protein>
    <submittedName>
        <fullName evidence="6">TlpA family protein disulfide reductase</fullName>
    </submittedName>
</protein>
<keyword evidence="7" id="KW-1185">Reference proteome</keyword>
<dbReference type="Proteomes" id="UP000254101">
    <property type="component" value="Unassembled WGS sequence"/>
</dbReference>
<evidence type="ECO:0000256" key="3">
    <source>
        <dbReference type="ARBA" id="ARBA00023284"/>
    </source>
</evidence>
<dbReference type="InterPro" id="IPR013766">
    <property type="entry name" value="Thioredoxin_domain"/>
</dbReference>
<dbReference type="PANTHER" id="PTHR42852">
    <property type="entry name" value="THIOL:DISULFIDE INTERCHANGE PROTEIN DSBE"/>
    <property type="match status" value="1"/>
</dbReference>
<evidence type="ECO:0000259" key="5">
    <source>
        <dbReference type="PROSITE" id="PS51352"/>
    </source>
</evidence>
<accession>A0A395LQ83</accession>
<organism evidence="6 7">
    <name type="scientific">Alteriqipengyuania lutimaris</name>
    <dbReference type="NCBI Taxonomy" id="1538146"/>
    <lineage>
        <taxon>Bacteria</taxon>
        <taxon>Pseudomonadati</taxon>
        <taxon>Pseudomonadota</taxon>
        <taxon>Alphaproteobacteria</taxon>
        <taxon>Sphingomonadales</taxon>
        <taxon>Erythrobacteraceae</taxon>
        <taxon>Alteriqipengyuania</taxon>
    </lineage>
</organism>
<sequence length="193" mass="20544">MSRSAILPALAAILIVSGCDREPDPAPQESERTGTGEAAATGEIDRSFAGELMPAANLVNPADEVLNLGALQGRPVLVNLWATWCAPCVKEMPLLDELAADYGGALNVVTVSQDMEGPAKVAAFFEENGLENLPQWIDPQLALGEAIGASTLPTTVLYDRQGQEVWRVTGDYDWASEEARAAIEEVVETPQVP</sequence>
<dbReference type="PANTHER" id="PTHR42852:SF17">
    <property type="entry name" value="THIOREDOXIN-LIKE PROTEIN HI_1115"/>
    <property type="match status" value="1"/>
</dbReference>
<comment type="caution">
    <text evidence="6">The sequence shown here is derived from an EMBL/GenBank/DDBJ whole genome shotgun (WGS) entry which is preliminary data.</text>
</comment>
<dbReference type="PROSITE" id="PS51257">
    <property type="entry name" value="PROKAR_LIPOPROTEIN"/>
    <property type="match status" value="1"/>
</dbReference>
<reference evidence="6 7" key="1">
    <citation type="submission" date="2018-07" db="EMBL/GenBank/DDBJ databases">
        <title>Erythrobacter nanhaiensis sp. nov., a novel member of the genus Erythrobacter isolated from the South China Sea.</title>
        <authorList>
            <person name="Chen X."/>
            <person name="Liu J."/>
        </authorList>
    </citation>
    <scope>NUCLEOTIDE SEQUENCE [LARGE SCALE GENOMIC DNA]</scope>
    <source>
        <strain evidence="6 7">S-5</strain>
    </source>
</reference>
<dbReference type="PROSITE" id="PS51352">
    <property type="entry name" value="THIOREDOXIN_2"/>
    <property type="match status" value="1"/>
</dbReference>
<gene>
    <name evidence="6" type="ORF">DL238_08445</name>
</gene>
<dbReference type="GO" id="GO:0030313">
    <property type="term" value="C:cell envelope"/>
    <property type="evidence" value="ECO:0007669"/>
    <property type="project" value="UniProtKB-SubCell"/>
</dbReference>
<dbReference type="AlphaFoldDB" id="A0A395LQ83"/>
<dbReference type="GO" id="GO:0015036">
    <property type="term" value="F:disulfide oxidoreductase activity"/>
    <property type="evidence" value="ECO:0007669"/>
    <property type="project" value="UniProtKB-ARBA"/>
</dbReference>
<dbReference type="InterPro" id="IPR013740">
    <property type="entry name" value="Redoxin"/>
</dbReference>
<evidence type="ECO:0000313" key="7">
    <source>
        <dbReference type="Proteomes" id="UP000254101"/>
    </source>
</evidence>
<keyword evidence="3" id="KW-0676">Redox-active center</keyword>
<feature type="domain" description="Thioredoxin" evidence="5">
    <location>
        <begin position="20"/>
        <end position="188"/>
    </location>
</feature>
<dbReference type="CDD" id="cd02966">
    <property type="entry name" value="TlpA_like_family"/>
    <property type="match status" value="1"/>
</dbReference>
<evidence type="ECO:0000256" key="1">
    <source>
        <dbReference type="ARBA" id="ARBA00004196"/>
    </source>
</evidence>
<feature type="compositionally biased region" description="Basic and acidic residues" evidence="4">
    <location>
        <begin position="21"/>
        <end position="34"/>
    </location>
</feature>
<evidence type="ECO:0000256" key="4">
    <source>
        <dbReference type="SAM" id="MobiDB-lite"/>
    </source>
</evidence>
<dbReference type="PROSITE" id="PS00194">
    <property type="entry name" value="THIOREDOXIN_1"/>
    <property type="match status" value="1"/>
</dbReference>
<dbReference type="SUPFAM" id="SSF52833">
    <property type="entry name" value="Thioredoxin-like"/>
    <property type="match status" value="1"/>
</dbReference>
<dbReference type="GO" id="GO:0017004">
    <property type="term" value="P:cytochrome complex assembly"/>
    <property type="evidence" value="ECO:0007669"/>
    <property type="project" value="UniProtKB-KW"/>
</dbReference>
<name>A0A395LQ83_9SPHN</name>
<dbReference type="EMBL" id="QRBB01000001">
    <property type="protein sequence ID" value="RDS78617.1"/>
    <property type="molecule type" value="Genomic_DNA"/>
</dbReference>
<dbReference type="OrthoDB" id="9799347at2"/>
<evidence type="ECO:0000256" key="2">
    <source>
        <dbReference type="ARBA" id="ARBA00022748"/>
    </source>
</evidence>
<evidence type="ECO:0000313" key="6">
    <source>
        <dbReference type="EMBL" id="RDS78617.1"/>
    </source>
</evidence>